<evidence type="ECO:0000313" key="7">
    <source>
        <dbReference type="Proteomes" id="UP000616114"/>
    </source>
</evidence>
<reference evidence="6" key="1">
    <citation type="journal article" date="2014" name="Int. J. Syst. Evol. Microbiol.">
        <title>Complete genome sequence of Corynebacterium casei LMG S-19264T (=DSM 44701T), isolated from a smear-ripened cheese.</title>
        <authorList>
            <consortium name="US DOE Joint Genome Institute (JGI-PGF)"/>
            <person name="Walter F."/>
            <person name="Albersmeier A."/>
            <person name="Kalinowski J."/>
            <person name="Ruckert C."/>
        </authorList>
    </citation>
    <scope>NUCLEOTIDE SEQUENCE</scope>
    <source>
        <strain evidence="6">CGMCC 1.12785</strain>
    </source>
</reference>
<evidence type="ECO:0000313" key="6">
    <source>
        <dbReference type="EMBL" id="GGA21936.1"/>
    </source>
</evidence>
<dbReference type="RefSeq" id="WP_188551343.1">
    <property type="nucleotide sequence ID" value="NZ_BMFY01000012.1"/>
</dbReference>
<organism evidence="6 7">
    <name type="scientific">Sediminivirga luteola</name>
    <dbReference type="NCBI Taxonomy" id="1774748"/>
    <lineage>
        <taxon>Bacteria</taxon>
        <taxon>Bacillati</taxon>
        <taxon>Actinomycetota</taxon>
        <taxon>Actinomycetes</taxon>
        <taxon>Micrococcales</taxon>
        <taxon>Brevibacteriaceae</taxon>
        <taxon>Sediminivirga</taxon>
    </lineage>
</organism>
<dbReference type="InterPro" id="IPR036390">
    <property type="entry name" value="WH_DNA-bd_sf"/>
</dbReference>
<dbReference type="InterPro" id="IPR005119">
    <property type="entry name" value="LysR_subst-bd"/>
</dbReference>
<dbReference type="SUPFAM" id="SSF53850">
    <property type="entry name" value="Periplasmic binding protein-like II"/>
    <property type="match status" value="1"/>
</dbReference>
<evidence type="ECO:0000259" key="5">
    <source>
        <dbReference type="PROSITE" id="PS50931"/>
    </source>
</evidence>
<reference evidence="6" key="2">
    <citation type="submission" date="2020-09" db="EMBL/GenBank/DDBJ databases">
        <authorList>
            <person name="Sun Q."/>
            <person name="Zhou Y."/>
        </authorList>
    </citation>
    <scope>NUCLEOTIDE SEQUENCE</scope>
    <source>
        <strain evidence="6">CGMCC 1.12785</strain>
    </source>
</reference>
<dbReference type="PANTHER" id="PTHR30346">
    <property type="entry name" value="TRANSCRIPTIONAL DUAL REGULATOR HCAR-RELATED"/>
    <property type="match status" value="1"/>
</dbReference>
<dbReference type="GO" id="GO:0003700">
    <property type="term" value="F:DNA-binding transcription factor activity"/>
    <property type="evidence" value="ECO:0007669"/>
    <property type="project" value="InterPro"/>
</dbReference>
<dbReference type="InterPro" id="IPR000847">
    <property type="entry name" value="LysR_HTH_N"/>
</dbReference>
<evidence type="ECO:0000256" key="1">
    <source>
        <dbReference type="ARBA" id="ARBA00009437"/>
    </source>
</evidence>
<gene>
    <name evidence="6" type="ORF">GCM10011333_26200</name>
</gene>
<comment type="similarity">
    <text evidence="1">Belongs to the LysR transcriptional regulatory family.</text>
</comment>
<dbReference type="Gene3D" id="1.10.10.10">
    <property type="entry name" value="Winged helix-like DNA-binding domain superfamily/Winged helix DNA-binding domain"/>
    <property type="match status" value="1"/>
</dbReference>
<keyword evidence="3" id="KW-0238">DNA-binding</keyword>
<dbReference type="InterPro" id="IPR036388">
    <property type="entry name" value="WH-like_DNA-bd_sf"/>
</dbReference>
<sequence>MPHPFTLTQLSYFQAVARHESMTEAAARLNVSQSAVSTAMAQLERALGVQLFIRQRNRSVVLSAAGRRLAADVGVFLEHADALRESAQGVGESLSGPLSVGIFAPIAPFRLPHILAEFEARYPHVHVQFLEADLATLQKALYAGECEMALTYALGLGPGFETRLVDTIAPHVLVAADHPAAGRSAPVHLRDFASEPMIQLALPYSQQYYEEVFRAAGVTPYIRHRFYGYETVRSFVGQGHGYTVLNQRVAATTSAGGSTAALGIADDVPGIDVVLAWPERARLTRRAQAFAEVCEGLYRAIRPDAG</sequence>
<proteinExistence type="inferred from homology"/>
<dbReference type="Gene3D" id="3.40.190.10">
    <property type="entry name" value="Periplasmic binding protein-like II"/>
    <property type="match status" value="2"/>
</dbReference>
<protein>
    <submittedName>
        <fullName evidence="6">LysR family transcriptional regulator</fullName>
    </submittedName>
</protein>
<dbReference type="Proteomes" id="UP000616114">
    <property type="component" value="Unassembled WGS sequence"/>
</dbReference>
<dbReference type="PROSITE" id="PS50931">
    <property type="entry name" value="HTH_LYSR"/>
    <property type="match status" value="1"/>
</dbReference>
<evidence type="ECO:0000256" key="2">
    <source>
        <dbReference type="ARBA" id="ARBA00023015"/>
    </source>
</evidence>
<dbReference type="Pfam" id="PF03466">
    <property type="entry name" value="LysR_substrate"/>
    <property type="match status" value="1"/>
</dbReference>
<comment type="caution">
    <text evidence="6">The sequence shown here is derived from an EMBL/GenBank/DDBJ whole genome shotgun (WGS) entry which is preliminary data.</text>
</comment>
<accession>A0A8J2TZU9</accession>
<dbReference type="FunFam" id="1.10.10.10:FF:000001">
    <property type="entry name" value="LysR family transcriptional regulator"/>
    <property type="match status" value="1"/>
</dbReference>
<keyword evidence="7" id="KW-1185">Reference proteome</keyword>
<evidence type="ECO:0000256" key="3">
    <source>
        <dbReference type="ARBA" id="ARBA00023125"/>
    </source>
</evidence>
<name>A0A8J2TZU9_9MICO</name>
<dbReference type="SUPFAM" id="SSF46785">
    <property type="entry name" value="Winged helix' DNA-binding domain"/>
    <property type="match status" value="1"/>
</dbReference>
<dbReference type="Pfam" id="PF00126">
    <property type="entry name" value="HTH_1"/>
    <property type="match status" value="1"/>
</dbReference>
<dbReference type="PANTHER" id="PTHR30346:SF0">
    <property type="entry name" value="HCA OPERON TRANSCRIPTIONAL ACTIVATOR HCAR"/>
    <property type="match status" value="1"/>
</dbReference>
<feature type="domain" description="HTH lysR-type" evidence="5">
    <location>
        <begin position="5"/>
        <end position="63"/>
    </location>
</feature>
<evidence type="ECO:0000256" key="4">
    <source>
        <dbReference type="ARBA" id="ARBA00023163"/>
    </source>
</evidence>
<keyword evidence="2" id="KW-0805">Transcription regulation</keyword>
<dbReference type="AlphaFoldDB" id="A0A8J2TZU9"/>
<dbReference type="GO" id="GO:0003677">
    <property type="term" value="F:DNA binding"/>
    <property type="evidence" value="ECO:0007669"/>
    <property type="project" value="UniProtKB-KW"/>
</dbReference>
<dbReference type="GO" id="GO:0032993">
    <property type="term" value="C:protein-DNA complex"/>
    <property type="evidence" value="ECO:0007669"/>
    <property type="project" value="TreeGrafter"/>
</dbReference>
<dbReference type="PRINTS" id="PR00039">
    <property type="entry name" value="HTHLYSR"/>
</dbReference>
<keyword evidence="4" id="KW-0804">Transcription</keyword>
<dbReference type="EMBL" id="BMFY01000012">
    <property type="protein sequence ID" value="GGA21936.1"/>
    <property type="molecule type" value="Genomic_DNA"/>
</dbReference>